<dbReference type="AlphaFoldDB" id="X1BWD5"/>
<protein>
    <submittedName>
        <fullName evidence="1">Uncharacterized protein</fullName>
    </submittedName>
</protein>
<gene>
    <name evidence="1" type="ORF">S01H4_51515</name>
</gene>
<accession>X1BWD5</accession>
<feature type="non-terminal residue" evidence="1">
    <location>
        <position position="1"/>
    </location>
</feature>
<dbReference type="EMBL" id="BART01029344">
    <property type="protein sequence ID" value="GAH00106.1"/>
    <property type="molecule type" value="Genomic_DNA"/>
</dbReference>
<organism evidence="1">
    <name type="scientific">marine sediment metagenome</name>
    <dbReference type="NCBI Taxonomy" id="412755"/>
    <lineage>
        <taxon>unclassified sequences</taxon>
        <taxon>metagenomes</taxon>
        <taxon>ecological metagenomes</taxon>
    </lineage>
</organism>
<comment type="caution">
    <text evidence="1">The sequence shown here is derived from an EMBL/GenBank/DDBJ whole genome shotgun (WGS) entry which is preliminary data.</text>
</comment>
<name>X1BWD5_9ZZZZ</name>
<reference evidence="1" key="1">
    <citation type="journal article" date="2014" name="Front. Microbiol.">
        <title>High frequency of phylogenetically diverse reductive dehalogenase-homologous genes in deep subseafloor sedimentary metagenomes.</title>
        <authorList>
            <person name="Kawai M."/>
            <person name="Futagami T."/>
            <person name="Toyoda A."/>
            <person name="Takaki Y."/>
            <person name="Nishi S."/>
            <person name="Hori S."/>
            <person name="Arai W."/>
            <person name="Tsubouchi T."/>
            <person name="Morono Y."/>
            <person name="Uchiyama I."/>
            <person name="Ito T."/>
            <person name="Fujiyama A."/>
            <person name="Inagaki F."/>
            <person name="Takami H."/>
        </authorList>
    </citation>
    <scope>NUCLEOTIDE SEQUENCE</scope>
    <source>
        <strain evidence="1">Expedition CK06-06</strain>
    </source>
</reference>
<evidence type="ECO:0000313" key="1">
    <source>
        <dbReference type="EMBL" id="GAH00106.1"/>
    </source>
</evidence>
<sequence length="63" mass="7440">EDLIVHYDGNDYTWEQATTGADPIILGFIYDWDGTTQMYVLVDVFEPGQGYWMYAYYDCILKR</sequence>
<proteinExistence type="predicted"/>